<protein>
    <submittedName>
        <fullName evidence="5">Type I restriction enzyme, S subunit</fullName>
        <ecNumber evidence="5">3.1.21.3</ecNumber>
    </submittedName>
</protein>
<evidence type="ECO:0000313" key="6">
    <source>
        <dbReference type="Proteomes" id="UP000231701"/>
    </source>
</evidence>
<evidence type="ECO:0000256" key="3">
    <source>
        <dbReference type="ARBA" id="ARBA00023125"/>
    </source>
</evidence>
<evidence type="ECO:0000256" key="1">
    <source>
        <dbReference type="ARBA" id="ARBA00010923"/>
    </source>
</evidence>
<organism evidence="5 6">
    <name type="scientific">Mariprofundus aestuarium</name>
    <dbReference type="NCBI Taxonomy" id="1921086"/>
    <lineage>
        <taxon>Bacteria</taxon>
        <taxon>Pseudomonadati</taxon>
        <taxon>Pseudomonadota</taxon>
        <taxon>Candidatius Mariprofundia</taxon>
        <taxon>Mariprofundales</taxon>
        <taxon>Mariprofundaceae</taxon>
        <taxon>Mariprofundus</taxon>
    </lineage>
</organism>
<dbReference type="KEGG" id="maes:Ga0123461_2249"/>
<evidence type="ECO:0000259" key="4">
    <source>
        <dbReference type="Pfam" id="PF01420"/>
    </source>
</evidence>
<dbReference type="REBASE" id="224248">
    <property type="entry name" value="S.MaeCP5I"/>
</dbReference>
<dbReference type="AlphaFoldDB" id="A0A2K8L6Q6"/>
<keyword evidence="2" id="KW-0680">Restriction system</keyword>
<gene>
    <name evidence="5" type="ORF">Ga0123461_2249</name>
</gene>
<dbReference type="EMBL" id="CP018799">
    <property type="protein sequence ID" value="ATX80654.1"/>
    <property type="molecule type" value="Genomic_DNA"/>
</dbReference>
<dbReference type="Gene3D" id="3.90.220.20">
    <property type="entry name" value="DNA methylase specificity domains"/>
    <property type="match status" value="2"/>
</dbReference>
<dbReference type="GO" id="GO:0003677">
    <property type="term" value="F:DNA binding"/>
    <property type="evidence" value="ECO:0007669"/>
    <property type="project" value="UniProtKB-KW"/>
</dbReference>
<dbReference type="Proteomes" id="UP000231701">
    <property type="component" value="Chromosome"/>
</dbReference>
<name>A0A2K8L6Q6_MARES</name>
<evidence type="ECO:0000313" key="5">
    <source>
        <dbReference type="EMBL" id="ATX80654.1"/>
    </source>
</evidence>
<dbReference type="GO" id="GO:0009307">
    <property type="term" value="P:DNA restriction-modification system"/>
    <property type="evidence" value="ECO:0007669"/>
    <property type="project" value="UniProtKB-KW"/>
</dbReference>
<dbReference type="InterPro" id="IPR052021">
    <property type="entry name" value="Type-I_RS_S_subunit"/>
</dbReference>
<keyword evidence="5" id="KW-0378">Hydrolase</keyword>
<keyword evidence="3" id="KW-0238">DNA-binding</keyword>
<proteinExistence type="inferred from homology"/>
<dbReference type="Pfam" id="PF01420">
    <property type="entry name" value="Methylase_S"/>
    <property type="match status" value="2"/>
</dbReference>
<sequence>MTEQVSKVPSLRFPEFNGEWLIKRIGAVIDEYREKSSVNNQYEVLTSARAGLIRQKEYYENSRLTERDNLGFNVIPPNYVTYRSRSDDRRFYFNENMLGITGIISTYYPVFRFDGGANKFFVELFRKKRHYIGKFSVGTSQTVLSFNELKRIKLLIPTFEEQQKISDFLTVVDKRVEQLEEKRRYLTKYKKGAMQQIFSQQIRFKDDNGSPYPDWEEKRLGDMASFHRGKGLSKSAIKENGEFSCILYGQLFTIYGPVIKTVASRTDDNNATVGQKGDILMPSSDVTPQGLGKACALVKSDVLLSGDINIIRPANRYNSICLSYMFNHYSNRFIRLVTGTTVKHLYTKDLKGIRFELPASISEQQKIADFLTSIDDKIEQAASQLEHAKSFKKGLLQQMFV</sequence>
<feature type="domain" description="Type I restriction modification DNA specificity" evidence="4">
    <location>
        <begin position="71"/>
        <end position="182"/>
    </location>
</feature>
<reference evidence="5 6" key="1">
    <citation type="submission" date="2016-12" db="EMBL/GenBank/DDBJ databases">
        <title>Isolation and genomic insights into novel planktonic Zetaproteobacteria from stratified waters of the Chesapeake Bay.</title>
        <authorList>
            <person name="McAllister S.M."/>
            <person name="Kato S."/>
            <person name="Chan C.S."/>
            <person name="Chiu B.K."/>
            <person name="Field E.K."/>
        </authorList>
    </citation>
    <scope>NUCLEOTIDE SEQUENCE [LARGE SCALE GENOMIC DNA]</scope>
    <source>
        <strain evidence="5 6">CP-5</strain>
    </source>
</reference>
<keyword evidence="6" id="KW-1185">Reference proteome</keyword>
<dbReference type="RefSeq" id="WP_100278399.1">
    <property type="nucleotide sequence ID" value="NZ_CP018799.1"/>
</dbReference>
<dbReference type="EC" id="3.1.21.3" evidence="5"/>
<dbReference type="GO" id="GO:0009035">
    <property type="term" value="F:type I site-specific deoxyribonuclease activity"/>
    <property type="evidence" value="ECO:0007669"/>
    <property type="project" value="UniProtKB-EC"/>
</dbReference>
<dbReference type="InterPro" id="IPR044946">
    <property type="entry name" value="Restrct_endonuc_typeI_TRD_sf"/>
</dbReference>
<dbReference type="Gene3D" id="1.10.287.1120">
    <property type="entry name" value="Bipartite methylase S protein"/>
    <property type="match status" value="1"/>
</dbReference>
<dbReference type="InterPro" id="IPR000055">
    <property type="entry name" value="Restrct_endonuc_typeI_TRD"/>
</dbReference>
<dbReference type="OrthoDB" id="164285at2"/>
<comment type="similarity">
    <text evidence="1">Belongs to the type-I restriction system S methylase family.</text>
</comment>
<dbReference type="SUPFAM" id="SSF116734">
    <property type="entry name" value="DNA methylase specificity domain"/>
    <property type="match status" value="2"/>
</dbReference>
<accession>A0A2K8L6Q6</accession>
<feature type="domain" description="Type I restriction modification DNA specificity" evidence="4">
    <location>
        <begin position="214"/>
        <end position="381"/>
    </location>
</feature>
<dbReference type="PANTHER" id="PTHR30408:SF12">
    <property type="entry name" value="TYPE I RESTRICTION ENZYME MJAVIII SPECIFICITY SUBUNIT"/>
    <property type="match status" value="1"/>
</dbReference>
<evidence type="ECO:0000256" key="2">
    <source>
        <dbReference type="ARBA" id="ARBA00022747"/>
    </source>
</evidence>
<dbReference type="PANTHER" id="PTHR30408">
    <property type="entry name" value="TYPE-1 RESTRICTION ENZYME ECOKI SPECIFICITY PROTEIN"/>
    <property type="match status" value="1"/>
</dbReference>